<dbReference type="PROSITE" id="PS50861">
    <property type="entry name" value="AA_TRNA_LIGASE_II_GLYAB"/>
    <property type="match status" value="1"/>
</dbReference>
<dbReference type="EMBL" id="LR794158">
    <property type="protein sequence ID" value="CAB3976238.1"/>
    <property type="molecule type" value="Genomic_DNA"/>
</dbReference>
<comment type="subunit">
    <text evidence="3">Tetramer of two alpha and two beta subunits.</text>
</comment>
<organism evidence="15 16">
    <name type="scientific">Candidatus Azoamicus ciliaticola</name>
    <dbReference type="NCBI Taxonomy" id="2652803"/>
    <lineage>
        <taxon>Bacteria</taxon>
        <taxon>Pseudomonadati</taxon>
        <taxon>Pseudomonadota</taxon>
        <taxon>Gammaproteobacteria</taxon>
        <taxon>Candidatus Azoamicaceae</taxon>
        <taxon>Candidatus Azoamicus</taxon>
    </lineage>
</organism>
<evidence type="ECO:0000256" key="2">
    <source>
        <dbReference type="ARBA" id="ARBA00008226"/>
    </source>
</evidence>
<evidence type="ECO:0000256" key="7">
    <source>
        <dbReference type="ARBA" id="ARBA00022598"/>
    </source>
</evidence>
<comment type="catalytic activity">
    <reaction evidence="13">
        <text>tRNA(Gly) + glycine + ATP = glycyl-tRNA(Gly) + AMP + diphosphate</text>
        <dbReference type="Rhea" id="RHEA:16013"/>
        <dbReference type="Rhea" id="RHEA-COMP:9664"/>
        <dbReference type="Rhea" id="RHEA-COMP:9683"/>
        <dbReference type="ChEBI" id="CHEBI:30616"/>
        <dbReference type="ChEBI" id="CHEBI:33019"/>
        <dbReference type="ChEBI" id="CHEBI:57305"/>
        <dbReference type="ChEBI" id="CHEBI:78442"/>
        <dbReference type="ChEBI" id="CHEBI:78522"/>
        <dbReference type="ChEBI" id="CHEBI:456215"/>
        <dbReference type="EC" id="6.1.1.14"/>
    </reaction>
</comment>
<dbReference type="Pfam" id="PF02092">
    <property type="entry name" value="tRNA_synt_2f"/>
    <property type="match status" value="2"/>
</dbReference>
<name>A0A6J5JVC2_9GAMM</name>
<protein>
    <recommendedName>
        <fullName evidence="5">Glycine--tRNA ligase beta subunit</fullName>
        <ecNumber evidence="4">6.1.1.14</ecNumber>
    </recommendedName>
    <alternativeName>
        <fullName evidence="12">Glycyl-tRNA synthetase beta subunit</fullName>
    </alternativeName>
</protein>
<evidence type="ECO:0000259" key="14">
    <source>
        <dbReference type="Pfam" id="PF05746"/>
    </source>
</evidence>
<dbReference type="GO" id="GO:0006426">
    <property type="term" value="P:glycyl-tRNA aminoacylation"/>
    <property type="evidence" value="ECO:0007669"/>
    <property type="project" value="InterPro"/>
</dbReference>
<keyword evidence="16" id="KW-1185">Reference proteome</keyword>
<evidence type="ECO:0000256" key="9">
    <source>
        <dbReference type="ARBA" id="ARBA00022840"/>
    </source>
</evidence>
<dbReference type="Proteomes" id="UP000509549">
    <property type="component" value="Chromosome"/>
</dbReference>
<evidence type="ECO:0000256" key="11">
    <source>
        <dbReference type="ARBA" id="ARBA00023146"/>
    </source>
</evidence>
<keyword evidence="8" id="KW-0547">Nucleotide-binding</keyword>
<dbReference type="GO" id="GO:0005829">
    <property type="term" value="C:cytosol"/>
    <property type="evidence" value="ECO:0007669"/>
    <property type="project" value="TreeGrafter"/>
</dbReference>
<dbReference type="GO" id="GO:0005524">
    <property type="term" value="F:ATP binding"/>
    <property type="evidence" value="ECO:0007669"/>
    <property type="project" value="UniProtKB-KW"/>
</dbReference>
<dbReference type="InterPro" id="IPR006194">
    <property type="entry name" value="Gly-tRNA-synth_heterodimer"/>
</dbReference>
<dbReference type="AlphaFoldDB" id="A0A6J5JVC2"/>
<gene>
    <name evidence="15" type="primary">glyS</name>
    <name evidence="15" type="ORF">ESZ_00018</name>
</gene>
<keyword evidence="6" id="KW-0963">Cytoplasm</keyword>
<evidence type="ECO:0000256" key="12">
    <source>
        <dbReference type="ARBA" id="ARBA00031650"/>
    </source>
</evidence>
<evidence type="ECO:0000313" key="15">
    <source>
        <dbReference type="EMBL" id="CAB3976238.1"/>
    </source>
</evidence>
<evidence type="ECO:0000256" key="5">
    <source>
        <dbReference type="ARBA" id="ARBA00022032"/>
    </source>
</evidence>
<dbReference type="NCBIfam" id="TIGR00211">
    <property type="entry name" value="glyS"/>
    <property type="match status" value="1"/>
</dbReference>
<keyword evidence="11" id="KW-0030">Aminoacyl-tRNA synthetase</keyword>
<accession>A0A6J5JVC2</accession>
<dbReference type="InterPro" id="IPR015944">
    <property type="entry name" value="Gly-tRNA-synth_bsu"/>
</dbReference>
<proteinExistence type="inferred from homology"/>
<evidence type="ECO:0000256" key="10">
    <source>
        <dbReference type="ARBA" id="ARBA00022917"/>
    </source>
</evidence>
<dbReference type="InterPro" id="IPR008909">
    <property type="entry name" value="DALR_anticod-bd"/>
</dbReference>
<dbReference type="Pfam" id="PF05746">
    <property type="entry name" value="DALR_1"/>
    <property type="match status" value="1"/>
</dbReference>
<dbReference type="KEGG" id="acil:ESZ_00018"/>
<evidence type="ECO:0000313" key="16">
    <source>
        <dbReference type="Proteomes" id="UP000509549"/>
    </source>
</evidence>
<evidence type="ECO:0000256" key="3">
    <source>
        <dbReference type="ARBA" id="ARBA00011209"/>
    </source>
</evidence>
<dbReference type="GO" id="GO:0006420">
    <property type="term" value="P:arginyl-tRNA aminoacylation"/>
    <property type="evidence" value="ECO:0007669"/>
    <property type="project" value="InterPro"/>
</dbReference>
<comment type="similarity">
    <text evidence="2">Belongs to the class-II aminoacyl-tRNA synthetase family.</text>
</comment>
<feature type="domain" description="DALR anticodon binding" evidence="14">
    <location>
        <begin position="502"/>
        <end position="597"/>
    </location>
</feature>
<reference evidence="15 16" key="1">
    <citation type="submission" date="2020-04" db="EMBL/GenBank/DDBJ databases">
        <authorList>
            <person name="Graf S J."/>
        </authorList>
    </citation>
    <scope>NUCLEOTIDE SEQUENCE [LARGE SCALE GENOMIC DNA]</scope>
    <source>
        <strain evidence="15">1</strain>
    </source>
</reference>
<sequence length="608" mass="71985">MKNNKNNILIEIGTEELPYKNLHKLSENFKDIIRNNAPKLNINFSLIKNFITSRRIAFIIEINEDEKNINIKEKLKSLINNSLNEIKFNIKMRWHNYTTEFIRPVKWYILLIDNKIIKHTIFNIKSKNITLAHKTLKKELKVNANNYETSLEKNGYVICDYKKRKNLVLKLIKNYTKTNKLNIILKRSSINDVTNLVEYPSIIICNFKKIFLKIPKEIITTVLLKNHFCFLLTKKNKLINKLIIISDVIRKTKEIKIGYEYIINTKLSELNFLYENDKKIIKKFNIYDLKKLTLNDKIGNIYEKTLRVKNLVKFIKNKLNIKSKNILNATKFIKIDMLTKIVTEIPELNGLIYSSSLENKYIRKHLYNYNRTINNKVKKNIISAIISLADMIDNITSFFILGKIPTSSKDPFNLKKDSKIIIKIIIKNKININIKEVIEQALFLHKNKNNIIAVKITNFIAQKITNIKTQQQIENILKIKNIQELIEKITRYRFKENLTTLIKRIQRITEKNKTNLQKKINKKLLIKTQEKVLFINIKKHLNIINILNKQNLFFECAKTFLMIEKHITSYFKDVLVLDKDIDIKHNRLKLLNIIKKIAFNKVNLNFFV</sequence>
<dbReference type="RefSeq" id="WP_176604775.1">
    <property type="nucleotide sequence ID" value="NZ_LR794158.1"/>
</dbReference>
<keyword evidence="7 15" id="KW-0436">Ligase</keyword>
<evidence type="ECO:0000256" key="4">
    <source>
        <dbReference type="ARBA" id="ARBA00012829"/>
    </source>
</evidence>
<dbReference type="GO" id="GO:0004814">
    <property type="term" value="F:arginine-tRNA ligase activity"/>
    <property type="evidence" value="ECO:0007669"/>
    <property type="project" value="InterPro"/>
</dbReference>
<keyword evidence="10" id="KW-0648">Protein biosynthesis</keyword>
<keyword evidence="9" id="KW-0067">ATP-binding</keyword>
<evidence type="ECO:0000256" key="6">
    <source>
        <dbReference type="ARBA" id="ARBA00022490"/>
    </source>
</evidence>
<evidence type="ECO:0000256" key="8">
    <source>
        <dbReference type="ARBA" id="ARBA00022741"/>
    </source>
</evidence>
<dbReference type="PANTHER" id="PTHR30075">
    <property type="entry name" value="GLYCYL-TRNA SYNTHETASE"/>
    <property type="match status" value="1"/>
</dbReference>
<dbReference type="EC" id="6.1.1.14" evidence="4"/>
<dbReference type="PANTHER" id="PTHR30075:SF2">
    <property type="entry name" value="GLYCINE--TRNA LIGASE, CHLOROPLASTIC_MITOCHONDRIAL 2"/>
    <property type="match status" value="1"/>
</dbReference>
<dbReference type="GO" id="GO:0004820">
    <property type="term" value="F:glycine-tRNA ligase activity"/>
    <property type="evidence" value="ECO:0007669"/>
    <property type="project" value="UniProtKB-EC"/>
</dbReference>
<evidence type="ECO:0000256" key="13">
    <source>
        <dbReference type="ARBA" id="ARBA00047937"/>
    </source>
</evidence>
<comment type="subcellular location">
    <subcellularLocation>
        <location evidence="1">Cytoplasm</location>
    </subcellularLocation>
</comment>
<evidence type="ECO:0000256" key="1">
    <source>
        <dbReference type="ARBA" id="ARBA00004496"/>
    </source>
</evidence>